<evidence type="ECO:0000313" key="1">
    <source>
        <dbReference type="EMBL" id="BAD87083.1"/>
    </source>
</evidence>
<accession>Q5JN75</accession>
<name>Q5JN75_ORYSJ</name>
<proteinExistence type="predicted"/>
<protein>
    <submittedName>
        <fullName evidence="1">Uncharacterized protein</fullName>
    </submittedName>
</protein>
<dbReference type="EMBL" id="AP003230">
    <property type="protein sequence ID" value="BAD87083.1"/>
    <property type="molecule type" value="Genomic_DNA"/>
</dbReference>
<reference evidence="1" key="1">
    <citation type="journal article" date="2002" name="Nature">
        <title>The genome sequence and structure of rice chromosome 1.</title>
        <authorList>
            <person name="Sasaki T."/>
            <person name="Matsumoto T."/>
            <person name="Yamamoto K."/>
            <person name="Sakata K."/>
            <person name="Baba T."/>
            <person name="Katayose Y."/>
            <person name="Wu J."/>
            <person name="Niimura Y."/>
            <person name="Cheng Z."/>
            <person name="Nagamura Y."/>
            <person name="Antonio B.A."/>
            <person name="Kanamori H."/>
            <person name="Hosokawa S."/>
            <person name="Masukawa M."/>
            <person name="Arikawa K."/>
            <person name="Chiden Y."/>
            <person name="Hayashi M."/>
            <person name="Okamoto M."/>
            <person name="Ando T."/>
            <person name="Aoki H."/>
            <person name="Arita K."/>
            <person name="Hamada M."/>
            <person name="Harada C."/>
            <person name="Hijishita S."/>
            <person name="Honda M."/>
            <person name="Ichikawa Y."/>
            <person name="Idonuma A."/>
            <person name="Iijima M."/>
            <person name="Ikeda M."/>
            <person name="Ikeno M."/>
            <person name="Itoh S."/>
            <person name="Itoh T."/>
            <person name="Itoh Y."/>
            <person name="Itoh Y."/>
            <person name="Iwabuchi A."/>
            <person name="Kamiya K."/>
            <person name="Karasawa W."/>
            <person name="Katagiri S."/>
            <person name="Kikuta A."/>
            <person name="Kobayashi N."/>
            <person name="Kono I."/>
            <person name="Machita K."/>
            <person name="Maehara T."/>
            <person name="Mizuno H."/>
            <person name="Mizubayashi T."/>
            <person name="Mukai Y."/>
            <person name="Nagasaki H."/>
            <person name="Nakashima M."/>
            <person name="Nakama Y."/>
            <person name="Nakamichi Y."/>
            <person name="Nakamura M."/>
            <person name="Namiki N."/>
            <person name="Negishi M."/>
            <person name="Ohta I."/>
            <person name="Ono N."/>
            <person name="Saji S."/>
            <person name="Sakai K."/>
            <person name="Shibata M."/>
            <person name="Shimokawa T."/>
            <person name="Shomura A."/>
            <person name="Song J."/>
            <person name="Takazaki Y."/>
            <person name="Terasawa K."/>
            <person name="Tsuji K."/>
            <person name="Waki K."/>
            <person name="Yamagata H."/>
            <person name="Yamane H."/>
            <person name="Yoshiki S."/>
            <person name="Yoshihara R."/>
            <person name="Yukawa K."/>
            <person name="Zhong H."/>
            <person name="Iwama H."/>
            <person name="Endo T."/>
            <person name="Ito H."/>
            <person name="Hahn J.H."/>
            <person name="Kim H.I."/>
            <person name="Eun M.Y."/>
            <person name="Yano M."/>
            <person name="Jiang J."/>
            <person name="Gojobori T."/>
        </authorList>
    </citation>
    <scope>NUCLEOTIDE SEQUENCE [LARGE SCALE GENOMIC DNA]</scope>
</reference>
<organism evidence="1">
    <name type="scientific">Oryza sativa subsp. japonica</name>
    <name type="common">Rice</name>
    <dbReference type="NCBI Taxonomy" id="39947"/>
    <lineage>
        <taxon>Eukaryota</taxon>
        <taxon>Viridiplantae</taxon>
        <taxon>Streptophyta</taxon>
        <taxon>Embryophyta</taxon>
        <taxon>Tracheophyta</taxon>
        <taxon>Spermatophyta</taxon>
        <taxon>Magnoliopsida</taxon>
        <taxon>Liliopsida</taxon>
        <taxon>Poales</taxon>
        <taxon>Poaceae</taxon>
        <taxon>BOP clade</taxon>
        <taxon>Oryzoideae</taxon>
        <taxon>Oryzeae</taxon>
        <taxon>Oryzinae</taxon>
        <taxon>Oryza</taxon>
        <taxon>Oryza sativa</taxon>
    </lineage>
</organism>
<dbReference type="Proteomes" id="UP000817658">
    <property type="component" value="Chromosome 1"/>
</dbReference>
<sequence>MAYWAAGLWNLRGPTTRSGGMGLYGACCKGKREGEHEAVARCTCPGNLLICFGSSSLSIWIWIFEIPFVSL</sequence>
<gene>
    <name evidence="1" type="primary">P0031D02.31</name>
</gene>
<dbReference type="AlphaFoldDB" id="Q5JN75"/>